<evidence type="ECO:0000259" key="3">
    <source>
        <dbReference type="PROSITE" id="PS50994"/>
    </source>
</evidence>
<dbReference type="InterPro" id="IPR001584">
    <property type="entry name" value="Integrase_cat-core"/>
</dbReference>
<dbReference type="Gene3D" id="3.30.420.10">
    <property type="entry name" value="Ribonuclease H-like superfamily/Ribonuclease H"/>
    <property type="match status" value="1"/>
</dbReference>
<reference evidence="5" key="1">
    <citation type="submission" date="2014-03" db="EMBL/GenBank/DDBJ databases">
        <authorList>
            <person name="Zhang G."/>
            <person name="Zhu L."/>
            <person name="Fang P."/>
        </authorList>
    </citation>
    <scope>NUCLEOTIDE SEQUENCE</scope>
    <source>
        <strain evidence="5">NS1</strain>
        <plasmid evidence="5">pNSL1</plasmid>
    </source>
</reference>
<geneLocation type="plasmid" evidence="5">
    <name>pNSL1</name>
</geneLocation>
<keyword evidence="5" id="KW-0614">Plasmid</keyword>
<dbReference type="GO" id="GO:0003676">
    <property type="term" value="F:nucleic acid binding"/>
    <property type="evidence" value="ECO:0007669"/>
    <property type="project" value="InterPro"/>
</dbReference>
<dbReference type="NCBIfam" id="NF033546">
    <property type="entry name" value="transpos_IS21"/>
    <property type="match status" value="1"/>
</dbReference>
<dbReference type="SUPFAM" id="SSF53098">
    <property type="entry name" value="Ribonuclease H-like"/>
    <property type="match status" value="1"/>
</dbReference>
<evidence type="ECO:0000313" key="5">
    <source>
        <dbReference type="EMBL" id="AIU93615.1"/>
    </source>
</evidence>
<evidence type="ECO:0000256" key="1">
    <source>
        <dbReference type="ARBA" id="ARBA00009277"/>
    </source>
</evidence>
<dbReference type="EMBL" id="KJ605395">
    <property type="protein sequence ID" value="AIU93615.1"/>
    <property type="molecule type" value="Genomic_DNA"/>
</dbReference>
<dbReference type="InterPro" id="IPR036397">
    <property type="entry name" value="RNaseH_sf"/>
</dbReference>
<gene>
    <name evidence="5" type="ORF">LRS1606.181</name>
    <name evidence="4" type="ORF">LRS1606.33</name>
</gene>
<feature type="domain" description="Integrase catalytic" evidence="3">
    <location>
        <begin position="167"/>
        <end position="343"/>
    </location>
</feature>
<accession>A0A097SQ14</accession>
<protein>
    <recommendedName>
        <fullName evidence="3">Integrase catalytic domain-containing protein</fullName>
    </recommendedName>
</protein>
<evidence type="ECO:0000256" key="2">
    <source>
        <dbReference type="SAM" id="MobiDB-lite"/>
    </source>
</evidence>
<dbReference type="PANTHER" id="PTHR35004:SF8">
    <property type="entry name" value="TRANSPOSASE RV3428C-RELATED"/>
    <property type="match status" value="1"/>
</dbReference>
<dbReference type="AlphaFoldDB" id="A0A097SQ14"/>
<dbReference type="InterPro" id="IPR012337">
    <property type="entry name" value="RNaseH-like_sf"/>
</dbReference>
<dbReference type="GO" id="GO:0015074">
    <property type="term" value="P:DNA integration"/>
    <property type="evidence" value="ECO:0007669"/>
    <property type="project" value="InterPro"/>
</dbReference>
<proteinExistence type="inferred from homology"/>
<evidence type="ECO:0000313" key="4">
    <source>
        <dbReference type="EMBL" id="AIU93467.1"/>
    </source>
</evidence>
<comment type="similarity">
    <text evidence="1">Belongs to the transposase IS21/IS408/IS1162 family.</text>
</comment>
<dbReference type="PROSITE" id="PS50994">
    <property type="entry name" value="INTEGRASE"/>
    <property type="match status" value="1"/>
</dbReference>
<dbReference type="EMBL" id="KJ605395">
    <property type="protein sequence ID" value="AIU93467.1"/>
    <property type="molecule type" value="Genomic_DNA"/>
</dbReference>
<feature type="region of interest" description="Disordered" evidence="2">
    <location>
        <begin position="553"/>
        <end position="579"/>
    </location>
</feature>
<dbReference type="PANTHER" id="PTHR35004">
    <property type="entry name" value="TRANSPOSASE RV3428C-RELATED"/>
    <property type="match status" value="1"/>
</dbReference>
<dbReference type="Pfam" id="PF22483">
    <property type="entry name" value="Mu-transpos_C_2"/>
    <property type="match status" value="1"/>
</dbReference>
<name>A0A097SQ14_9NOCA</name>
<dbReference type="InterPro" id="IPR054353">
    <property type="entry name" value="IstA-like_C"/>
</dbReference>
<organism evidence="5">
    <name type="scientific">Rhodococcus sp. NS1</name>
    <dbReference type="NCBI Taxonomy" id="402236"/>
    <lineage>
        <taxon>Bacteria</taxon>
        <taxon>Bacillati</taxon>
        <taxon>Actinomycetota</taxon>
        <taxon>Actinomycetes</taxon>
        <taxon>Mycobacteriales</taxon>
        <taxon>Nocardiaceae</taxon>
        <taxon>Rhodococcus</taxon>
    </lineage>
</organism>
<sequence length="579" mass="64197">MIPRVGVLRTRRQASMAFREVNVNEVKEVLRIWLTGPGDRPAGLRTIAAHCGVDRKTVRRYIEAARAAGLARTDSIEALDDTLIGAVIDAVRPARPHGHGVAWETLLPFENQIREWVTGGKDHPPLTITKIETLLARQGCVVPYRTLHRFATQRCGFGRTDTTVRILDGEPGSECQIDFGYLGMLTDPETGRRRKVHALIFTAVYSRHMFVWLTYSQTLTAIIAGCDAAWTFFGGVFKVLIPDNMKAVVTDPDAVNPRLSQGWLDYTQHVGFVTDPARVRSPKDKPRVERAVQYVRGNFWAGETFTDLTEAQDHAEKWCREVAGHRIHGTTAARPSEAFDTDEAPMLLAVPQPYDVPIFKRIKVHRDFHAEIARALYSLPQQWIGTVLDARADSELVKFYSRGTLVKVHPRQPPGGRSTDPEDLPTEKVGYAMRDLDRLIATCTEHGRCIGIYAQRLLDDRLPWTRMRAVYRLLGLVRRYGPDPVDTACSLALDLDVVSVSKIASMLERGTETTPPVLPAAGAAAPARFARDPSEFATARTCIATGGTTVAGERTASATDRTPHLTVVPDDGTDAKEPR</sequence>